<name>A0AAE6G2U6_MYXXA</name>
<gene>
    <name evidence="1" type="ORF">BHS09_24065</name>
</gene>
<sequence length="139" mass="14599">MARDTAADLATILASGGLGLSAGANLFLGPTLEDDDATVPDVACFVLQTGGEPPQSFIGGGRKTYRTVTSQVRVRSARESFREGQALALAALDVLHLVNAPGYVLIEVDEGSPNYVGTDGSDRHWWTFTVDASFIDLGA</sequence>
<dbReference type="Proteomes" id="UP000320179">
    <property type="component" value="Chromosome"/>
</dbReference>
<dbReference type="EMBL" id="CP017174">
    <property type="protein sequence ID" value="QDE69807.1"/>
    <property type="molecule type" value="Genomic_DNA"/>
</dbReference>
<reference evidence="1 2" key="1">
    <citation type="journal article" date="2019" name="Science">
        <title>Social genes are selection hotspots in kin groups of a soil microbe.</title>
        <authorList>
            <person name="Wielgoss S."/>
            <person name="Wolfensberger R."/>
            <person name="Sun L."/>
            <person name="Fiegna F."/>
            <person name="Velicer G.J."/>
        </authorList>
    </citation>
    <scope>NUCLEOTIDE SEQUENCE [LARGE SCALE GENOMIC DNA]</scope>
    <source>
        <strain evidence="1 2">MC3.5.9c15</strain>
    </source>
</reference>
<proteinExistence type="predicted"/>
<protein>
    <recommendedName>
        <fullName evidence="3">DUF3168 domain-containing protein</fullName>
    </recommendedName>
</protein>
<evidence type="ECO:0000313" key="1">
    <source>
        <dbReference type="EMBL" id="QDE69807.1"/>
    </source>
</evidence>
<dbReference type="AlphaFoldDB" id="A0AAE6G2U6"/>
<accession>A0AAE6G2U6</accession>
<evidence type="ECO:0000313" key="2">
    <source>
        <dbReference type="Proteomes" id="UP000320179"/>
    </source>
</evidence>
<dbReference type="RefSeq" id="WP_140799275.1">
    <property type="nucleotide sequence ID" value="NZ_CP017173.1"/>
</dbReference>
<evidence type="ECO:0008006" key="3">
    <source>
        <dbReference type="Google" id="ProtNLM"/>
    </source>
</evidence>
<organism evidence="1 2">
    <name type="scientific">Myxococcus xanthus</name>
    <dbReference type="NCBI Taxonomy" id="34"/>
    <lineage>
        <taxon>Bacteria</taxon>
        <taxon>Pseudomonadati</taxon>
        <taxon>Myxococcota</taxon>
        <taxon>Myxococcia</taxon>
        <taxon>Myxococcales</taxon>
        <taxon>Cystobacterineae</taxon>
        <taxon>Myxococcaceae</taxon>
        <taxon>Myxococcus</taxon>
    </lineage>
</organism>